<evidence type="ECO:0000313" key="2">
    <source>
        <dbReference type="Proteomes" id="UP000282086"/>
    </source>
</evidence>
<name>A0A447MW84_SALET</name>
<dbReference type="Proteomes" id="UP000282086">
    <property type="component" value="Chromosome"/>
</dbReference>
<sequence length="99" mass="10559">MMPIPANPTNASIQPQSLYDAWADLAWRAMLTEVNLSPKPGLVDRLNWRRAQRYGAGGFSPQRGGDSTLAAALYGIWRQLHAPAARVSSGGPASIGDGL</sequence>
<accession>A0A447MW84</accession>
<dbReference type="EMBL" id="LR134140">
    <property type="protein sequence ID" value="VDZ95313.1"/>
    <property type="molecule type" value="Genomic_DNA"/>
</dbReference>
<dbReference type="AlphaFoldDB" id="A0A447MW84"/>
<evidence type="ECO:0000313" key="1">
    <source>
        <dbReference type="EMBL" id="VDZ95313.1"/>
    </source>
</evidence>
<organism evidence="1 2">
    <name type="scientific">Salmonella enterica I</name>
    <dbReference type="NCBI Taxonomy" id="59201"/>
    <lineage>
        <taxon>Bacteria</taxon>
        <taxon>Pseudomonadati</taxon>
        <taxon>Pseudomonadota</taxon>
        <taxon>Gammaproteobacteria</taxon>
        <taxon>Enterobacterales</taxon>
        <taxon>Enterobacteriaceae</taxon>
        <taxon>Salmonella</taxon>
    </lineage>
</organism>
<gene>
    <name evidence="1" type="primary">citG_1</name>
    <name evidence="1" type="ORF">NCTC129_01430</name>
</gene>
<reference evidence="1 2" key="1">
    <citation type="submission" date="2018-12" db="EMBL/GenBank/DDBJ databases">
        <authorList>
            <consortium name="Pathogen Informatics"/>
        </authorList>
    </citation>
    <scope>NUCLEOTIDE SEQUENCE [LARGE SCALE GENOMIC DNA]</scope>
    <source>
        <strain evidence="1 2">NCTC129</strain>
    </source>
</reference>
<proteinExistence type="predicted"/>
<protein>
    <submittedName>
        <fullName evidence="1">Triphosphoribosyl-dephospho-CoA</fullName>
    </submittedName>
</protein>